<reference evidence="2" key="1">
    <citation type="journal article" date="2017" name="Front. Plant Sci.">
        <title>Climate Clever Clovers: New Paradigm to Reduce the Environmental Footprint of Ruminants by Breeding Low Methanogenic Forages Utilizing Haplotype Variation.</title>
        <authorList>
            <person name="Kaur P."/>
            <person name="Appels R."/>
            <person name="Bayer P.E."/>
            <person name="Keeble-Gagnere G."/>
            <person name="Wang J."/>
            <person name="Hirakawa H."/>
            <person name="Shirasawa K."/>
            <person name="Vercoe P."/>
            <person name="Stefanova K."/>
            <person name="Durmic Z."/>
            <person name="Nichols P."/>
            <person name="Revell C."/>
            <person name="Isobe S.N."/>
            <person name="Edwards D."/>
            <person name="Erskine W."/>
        </authorList>
    </citation>
    <scope>NUCLEOTIDE SEQUENCE [LARGE SCALE GENOMIC DNA]</scope>
    <source>
        <strain evidence="2">cv. Daliak</strain>
    </source>
</reference>
<organism evidence="1 2">
    <name type="scientific">Trifolium subterraneum</name>
    <name type="common">Subterranean clover</name>
    <dbReference type="NCBI Taxonomy" id="3900"/>
    <lineage>
        <taxon>Eukaryota</taxon>
        <taxon>Viridiplantae</taxon>
        <taxon>Streptophyta</taxon>
        <taxon>Embryophyta</taxon>
        <taxon>Tracheophyta</taxon>
        <taxon>Spermatophyta</taxon>
        <taxon>Magnoliopsida</taxon>
        <taxon>eudicotyledons</taxon>
        <taxon>Gunneridae</taxon>
        <taxon>Pentapetalae</taxon>
        <taxon>rosids</taxon>
        <taxon>fabids</taxon>
        <taxon>Fabales</taxon>
        <taxon>Fabaceae</taxon>
        <taxon>Papilionoideae</taxon>
        <taxon>50 kb inversion clade</taxon>
        <taxon>NPAAA clade</taxon>
        <taxon>Hologalegina</taxon>
        <taxon>IRL clade</taxon>
        <taxon>Trifolieae</taxon>
        <taxon>Trifolium</taxon>
    </lineage>
</organism>
<accession>A0A2Z6MLB7</accession>
<dbReference type="EMBL" id="DF973329">
    <property type="protein sequence ID" value="GAU26042.1"/>
    <property type="molecule type" value="Genomic_DNA"/>
</dbReference>
<proteinExistence type="predicted"/>
<dbReference type="SUPFAM" id="SSF51695">
    <property type="entry name" value="PLC-like phosphodiesterases"/>
    <property type="match status" value="1"/>
</dbReference>
<dbReference type="GO" id="GO:0006629">
    <property type="term" value="P:lipid metabolic process"/>
    <property type="evidence" value="ECO:0007669"/>
    <property type="project" value="InterPro"/>
</dbReference>
<dbReference type="Proteomes" id="UP000242715">
    <property type="component" value="Unassembled WGS sequence"/>
</dbReference>
<gene>
    <name evidence="1" type="ORF">TSUD_225030</name>
</gene>
<sequence>MDAPSLNGVQRLTFYNQEDTVTNQLRNGVRGLMLDMYDFQNDIWLCHSFQGQCFNFTAFQPAINTLKEVEAFLTENPTEIVTIIIEDYVRTPKAMINLFTNAGLDKYWFPVSDMPKRDEDWPTITEMNYFPTYPVEAESCKENSAPLANMVNTCYKTAGNVLPNFIAVNFYMRSNGGGVFDVVDRINGHMLCGCSTVIACQEGAPFGSCKNISAPSSSPLTNTAGSFNGYVQFSVRSASTVRSPNCSLFLLFYFLLTAILLQFR</sequence>
<dbReference type="OrthoDB" id="7984201at2759"/>
<dbReference type="InterPro" id="IPR017946">
    <property type="entry name" value="PLC-like_Pdiesterase_TIM-brl"/>
</dbReference>
<dbReference type="GO" id="GO:0008081">
    <property type="term" value="F:phosphoric diester hydrolase activity"/>
    <property type="evidence" value="ECO:0007669"/>
    <property type="project" value="InterPro"/>
</dbReference>
<evidence type="ECO:0000313" key="1">
    <source>
        <dbReference type="EMBL" id="GAU26042.1"/>
    </source>
</evidence>
<dbReference type="PANTHER" id="PTHR13593:SF140">
    <property type="entry name" value="PLC-LIKE PHOSPHODIESTERASE"/>
    <property type="match status" value="1"/>
</dbReference>
<evidence type="ECO:0000313" key="2">
    <source>
        <dbReference type="Proteomes" id="UP000242715"/>
    </source>
</evidence>
<evidence type="ECO:0008006" key="3">
    <source>
        <dbReference type="Google" id="ProtNLM"/>
    </source>
</evidence>
<dbReference type="Pfam" id="PF26178">
    <property type="entry name" value="PI-PLC_cat"/>
    <property type="match status" value="1"/>
</dbReference>
<dbReference type="Gene3D" id="3.20.20.190">
    <property type="entry name" value="Phosphatidylinositol (PI) phosphodiesterase"/>
    <property type="match status" value="1"/>
</dbReference>
<keyword evidence="2" id="KW-1185">Reference proteome</keyword>
<dbReference type="InterPro" id="IPR051057">
    <property type="entry name" value="PI-PLC_domain"/>
</dbReference>
<protein>
    <recommendedName>
        <fullName evidence="3">Phosphatidylinositol-specific phospholipase C X domain-containing protein</fullName>
    </recommendedName>
</protein>
<dbReference type="AlphaFoldDB" id="A0A2Z6MLB7"/>
<name>A0A2Z6MLB7_TRISU</name>
<dbReference type="PANTHER" id="PTHR13593">
    <property type="match status" value="1"/>
</dbReference>